<dbReference type="OrthoDB" id="192618at2"/>
<keyword evidence="2" id="KW-0677">Repeat</keyword>
<keyword evidence="1 3" id="KW-0853">WD repeat</keyword>
<name>A0A2S6H0X5_9PSEU</name>
<feature type="domain" description="Novel STAND NTPase 1" evidence="4">
    <location>
        <begin position="61"/>
        <end position="445"/>
    </location>
</feature>
<dbReference type="AlphaFoldDB" id="A0A2S6H0X5"/>
<dbReference type="Gene3D" id="2.130.10.10">
    <property type="entry name" value="YVTN repeat-like/Quinoprotein amine dehydrogenase"/>
    <property type="match status" value="7"/>
</dbReference>
<proteinExistence type="predicted"/>
<feature type="repeat" description="WD" evidence="3">
    <location>
        <begin position="983"/>
        <end position="1012"/>
    </location>
</feature>
<evidence type="ECO:0000256" key="3">
    <source>
        <dbReference type="PROSITE-ProRule" id="PRU00221"/>
    </source>
</evidence>
<dbReference type="SUPFAM" id="SSF50978">
    <property type="entry name" value="WD40 repeat-like"/>
    <property type="match status" value="2"/>
</dbReference>
<dbReference type="InterPro" id="IPR036322">
    <property type="entry name" value="WD40_repeat_dom_sf"/>
</dbReference>
<reference evidence="5 6" key="1">
    <citation type="submission" date="2018-02" db="EMBL/GenBank/DDBJ databases">
        <title>Genomic Encyclopedia of Archaeal and Bacterial Type Strains, Phase II (KMG-II): from individual species to whole genera.</title>
        <authorList>
            <person name="Goeker M."/>
        </authorList>
    </citation>
    <scope>NUCLEOTIDE SEQUENCE [LARGE SCALE GENOMIC DNA]</scope>
    <source>
        <strain evidence="5 6">YU 961-1</strain>
    </source>
</reference>
<keyword evidence="6" id="KW-1185">Reference proteome</keyword>
<dbReference type="PROSITE" id="PS00678">
    <property type="entry name" value="WD_REPEATS_1"/>
    <property type="match status" value="9"/>
</dbReference>
<feature type="repeat" description="WD" evidence="3">
    <location>
        <begin position="1160"/>
        <end position="1194"/>
    </location>
</feature>
<feature type="repeat" description="WD" evidence="3">
    <location>
        <begin position="804"/>
        <end position="837"/>
    </location>
</feature>
<evidence type="ECO:0000313" key="6">
    <source>
        <dbReference type="Proteomes" id="UP000239203"/>
    </source>
</evidence>
<feature type="repeat" description="WD" evidence="3">
    <location>
        <begin position="850"/>
        <end position="883"/>
    </location>
</feature>
<evidence type="ECO:0000313" key="5">
    <source>
        <dbReference type="EMBL" id="PPK71070.1"/>
    </source>
</evidence>
<evidence type="ECO:0000256" key="1">
    <source>
        <dbReference type="ARBA" id="ARBA00022574"/>
    </source>
</evidence>
<dbReference type="Pfam" id="PF20703">
    <property type="entry name" value="nSTAND1"/>
    <property type="match status" value="1"/>
</dbReference>
<dbReference type="PROSITE" id="PS50294">
    <property type="entry name" value="WD_REPEATS_REGION"/>
    <property type="match status" value="10"/>
</dbReference>
<dbReference type="InterPro" id="IPR049052">
    <property type="entry name" value="nSTAND1"/>
</dbReference>
<organism evidence="5 6">
    <name type="scientific">Actinokineospora auranticolor</name>
    <dbReference type="NCBI Taxonomy" id="155976"/>
    <lineage>
        <taxon>Bacteria</taxon>
        <taxon>Bacillati</taxon>
        <taxon>Actinomycetota</taxon>
        <taxon>Actinomycetes</taxon>
        <taxon>Pseudonocardiales</taxon>
        <taxon>Pseudonocardiaceae</taxon>
        <taxon>Actinokineospora</taxon>
    </lineage>
</organism>
<dbReference type="InterPro" id="IPR020472">
    <property type="entry name" value="WD40_PAC1"/>
</dbReference>
<dbReference type="PANTHER" id="PTHR19879">
    <property type="entry name" value="TRANSCRIPTION INITIATION FACTOR TFIID"/>
    <property type="match status" value="1"/>
</dbReference>
<dbReference type="InterPro" id="IPR001680">
    <property type="entry name" value="WD40_rpt"/>
</dbReference>
<gene>
    <name evidence="5" type="ORF">CLV40_101256</name>
</gene>
<comment type="caution">
    <text evidence="5">The sequence shown here is derived from an EMBL/GenBank/DDBJ whole genome shotgun (WGS) entry which is preliminary data.</text>
</comment>
<accession>A0A2S6H0X5</accession>
<dbReference type="Pfam" id="PF00400">
    <property type="entry name" value="WD40"/>
    <property type="match status" value="13"/>
</dbReference>
<evidence type="ECO:0000256" key="2">
    <source>
        <dbReference type="ARBA" id="ARBA00022737"/>
    </source>
</evidence>
<dbReference type="InterPro" id="IPR027417">
    <property type="entry name" value="P-loop_NTPase"/>
</dbReference>
<dbReference type="PROSITE" id="PS50082">
    <property type="entry name" value="WD_REPEATS_2"/>
    <property type="match status" value="11"/>
</dbReference>
<feature type="repeat" description="WD" evidence="3">
    <location>
        <begin position="677"/>
        <end position="700"/>
    </location>
</feature>
<dbReference type="Proteomes" id="UP000239203">
    <property type="component" value="Unassembled WGS sequence"/>
</dbReference>
<evidence type="ECO:0000259" key="4">
    <source>
        <dbReference type="Pfam" id="PF20703"/>
    </source>
</evidence>
<dbReference type="InterPro" id="IPR019775">
    <property type="entry name" value="WD40_repeat_CS"/>
</dbReference>
<dbReference type="EMBL" id="PTIX01000001">
    <property type="protein sequence ID" value="PPK71070.1"/>
    <property type="molecule type" value="Genomic_DNA"/>
</dbReference>
<dbReference type="RefSeq" id="WP_104476046.1">
    <property type="nucleotide sequence ID" value="NZ_CP154825.1"/>
</dbReference>
<feature type="repeat" description="WD" evidence="3">
    <location>
        <begin position="1024"/>
        <end position="1065"/>
    </location>
</feature>
<feature type="repeat" description="WD" evidence="3">
    <location>
        <begin position="1114"/>
        <end position="1155"/>
    </location>
</feature>
<dbReference type="SMART" id="SM00320">
    <property type="entry name" value="WD40"/>
    <property type="match status" value="14"/>
</dbReference>
<feature type="repeat" description="WD" evidence="3">
    <location>
        <begin position="713"/>
        <end position="746"/>
    </location>
</feature>
<dbReference type="PRINTS" id="PR00320">
    <property type="entry name" value="GPROTEINBRPT"/>
</dbReference>
<protein>
    <submittedName>
        <fullName evidence="5">WD40 repeat protein</fullName>
    </submittedName>
</protein>
<feature type="repeat" description="WD" evidence="3">
    <location>
        <begin position="934"/>
        <end position="968"/>
    </location>
</feature>
<dbReference type="InterPro" id="IPR015943">
    <property type="entry name" value="WD40/YVTN_repeat-like_dom_sf"/>
</dbReference>
<dbReference type="CDD" id="cd00200">
    <property type="entry name" value="WD40"/>
    <property type="match status" value="2"/>
</dbReference>
<dbReference type="PANTHER" id="PTHR19879:SF9">
    <property type="entry name" value="TRANSCRIPTION INITIATION FACTOR TFIID SUBUNIT 5"/>
    <property type="match status" value="1"/>
</dbReference>
<dbReference type="SUPFAM" id="SSF52540">
    <property type="entry name" value="P-loop containing nucleoside triphosphate hydrolases"/>
    <property type="match status" value="1"/>
</dbReference>
<sequence>MEQDRTVSKSVSRNEMTGVVYGTAIQAAHLTQVGGDQHLYYDDGVPAQRRAVPGRVESDCPYPGLAAFGPEQAAWFFGRERVVADLVAHLDSRQTAGGVQVVVAPSGAGKSSVLRAGLLPAFARGAVPGARRPSVVLTPTAEPMRALAAHIAALTGSGSLPDNPADWVSLVDSVRPLIVVDQFEELFTLCPDLAQRRAFIELLVRLAAAPNPAALVVFGVRSDFYSACVDHPELRVALQDKPLVIGPMAEAELRQAIVFPARAAGLRVEDGFVEVLLRDLGASGGDYEAGRLPLLAHALRVGWQQRHGHLLTVRGYQDTGGIRYALATSAERVYSGLDPAGRNAAAWLFPRLVRVGDGTEDIRRRLSRDELLSMSMDPARVAAVADAFTQARLLTRRADTVEITHEALLRHWPRLRGWLDADRAGRLLRQDLEDAAVAWVRGGRDGALLYRGSRLEQATGTHPGELSATGWAFLDAGVRARRRASGLRTAVIAVLGVLALVASGAAVWAAQSRQDAVEQRDLAVYRRVVSEADRLRPVDPSLSAQLSLVAHRMRPSQDTYSRLVVAGNGPLSTPLTGHTDGVWGLAFSPDGRTLASSGADQTVRLWAVGDPRRPVALGGPLIGPEGQLGSVAFSPDGRVLAAGSSDGKVWLWDVSNPAHPARLGAPLAVATRGAVPVAFKPDAPVLATGGADHRVLLWDVADPAHPRPAGPPIAAHDGPVGALAFGLGGQALVTGGDDGAIRLWRVADPAAPAPLGGVVIDKNVRVTSVAFSPDGRLVATNGDTKLRMVDVTDPTAPRPLAESPPRHTNAVNGVAFSPDGATVATASTDQSARLWNVADPDPPVAVGEPLTGHTRAVHTVAFGPGGHTLATAGADRVVRLWDLPPSSLDAGLGVVASTAVSPATGMLATGGVGGGVRQWSMTEPAQVRQAGPPLKGHTEIVYALAYRPDGRVLASGSQDHSIRLWDVSDPVHPRQLGEPVVGSETVYTLAFSPDGRTLASGAGDDSVAVWDVADPLHPKVLRSITEHSSPVYTVAFSPDGRTLVSSSFDKSVRLWDVSDPARPTALGEPLVYDSPVYAVRFSPDGRILATGDYSTVRLWDVTDRARPVRLPEPQAGHTDTIFTMAFSPDGRTLATGGFDQAVRLWDVSDPRAPVLSEESLGGYGAGVLSVSFSADGRTLATGSMDRTLRLWNLDVVGDARRVCDTTRGTLTPDSWRAHVGEDVPYAPPCP</sequence>
<feature type="repeat" description="WD" evidence="3">
    <location>
        <begin position="575"/>
        <end position="606"/>
    </location>
</feature>
<feature type="repeat" description="WD" evidence="3">
    <location>
        <begin position="621"/>
        <end position="656"/>
    </location>
</feature>